<feature type="compositionally biased region" description="Polar residues" evidence="1">
    <location>
        <begin position="96"/>
        <end position="110"/>
    </location>
</feature>
<dbReference type="EMBL" id="JABANO010014759">
    <property type="protein sequence ID" value="KAF4738022.1"/>
    <property type="molecule type" value="Genomic_DNA"/>
</dbReference>
<dbReference type="AlphaFoldDB" id="A0A7J6SZL5"/>
<comment type="caution">
    <text evidence="2">The sequence shown here is derived from an EMBL/GenBank/DDBJ whole genome shotgun (WGS) entry which is preliminary data.</text>
</comment>
<name>A0A7J6SZL5_PEROL</name>
<feature type="non-terminal residue" evidence="2">
    <location>
        <position position="1"/>
    </location>
</feature>
<protein>
    <submittedName>
        <fullName evidence="2">Uncharacterized protein</fullName>
    </submittedName>
</protein>
<feature type="compositionally biased region" description="Basic and acidic residues" evidence="1">
    <location>
        <begin position="50"/>
        <end position="60"/>
    </location>
</feature>
<evidence type="ECO:0000313" key="3">
    <source>
        <dbReference type="Proteomes" id="UP000553632"/>
    </source>
</evidence>
<feature type="region of interest" description="Disordered" evidence="1">
    <location>
        <begin position="1"/>
        <end position="60"/>
    </location>
</feature>
<sequence>DALGPATGLGGDPSPGGPGWAARATPSSYGQEIASSATDTNEGEMWLRAASDRKSRDARRREEIIKSAPYCFAGPREEAQGRSEICDNNCPHGPSHASNGQLANFETQQQ</sequence>
<evidence type="ECO:0000313" key="2">
    <source>
        <dbReference type="EMBL" id="KAF4738022.1"/>
    </source>
</evidence>
<evidence type="ECO:0000256" key="1">
    <source>
        <dbReference type="SAM" id="MobiDB-lite"/>
    </source>
</evidence>
<accession>A0A7J6SZL5</accession>
<gene>
    <name evidence="2" type="ORF">FOZ63_029817</name>
</gene>
<reference evidence="2 3" key="1">
    <citation type="submission" date="2020-04" db="EMBL/GenBank/DDBJ databases">
        <title>Perkinsus olseni comparative genomics.</title>
        <authorList>
            <person name="Bogema D.R."/>
        </authorList>
    </citation>
    <scope>NUCLEOTIDE SEQUENCE [LARGE SCALE GENOMIC DNA]</scope>
    <source>
        <strain evidence="2 3">ATCC PRA-207</strain>
    </source>
</reference>
<feature type="region of interest" description="Disordered" evidence="1">
    <location>
        <begin position="74"/>
        <end position="110"/>
    </location>
</feature>
<feature type="compositionally biased region" description="Gly residues" evidence="1">
    <location>
        <begin position="7"/>
        <end position="19"/>
    </location>
</feature>
<keyword evidence="3" id="KW-1185">Reference proteome</keyword>
<dbReference type="Proteomes" id="UP000553632">
    <property type="component" value="Unassembled WGS sequence"/>
</dbReference>
<organism evidence="2 3">
    <name type="scientific">Perkinsus olseni</name>
    <name type="common">Perkinsus atlanticus</name>
    <dbReference type="NCBI Taxonomy" id="32597"/>
    <lineage>
        <taxon>Eukaryota</taxon>
        <taxon>Sar</taxon>
        <taxon>Alveolata</taxon>
        <taxon>Perkinsozoa</taxon>
        <taxon>Perkinsea</taxon>
        <taxon>Perkinsida</taxon>
        <taxon>Perkinsidae</taxon>
        <taxon>Perkinsus</taxon>
    </lineage>
</organism>
<feature type="compositionally biased region" description="Basic and acidic residues" evidence="1">
    <location>
        <begin position="75"/>
        <end position="85"/>
    </location>
</feature>
<proteinExistence type="predicted"/>
<feature type="compositionally biased region" description="Polar residues" evidence="1">
    <location>
        <begin position="25"/>
        <end position="40"/>
    </location>
</feature>